<sequence>MLILGHRGASKAAPENTLSAFDLAIHQGADGVEFDTMEVDNHLIVFHDRWLERTTDGEGLVADKSIEYLRSLDAGNGEPIPFLIEVMKMLPHNCVCNVEIKHISNIDNWLKHFDHAIESSGFPLENIIVSSFNHHWLKQLSRKRPDLKLGILTAAVLENCHDLVDTMNAYSFHVDLEVVSKEYIEELKTLNAKVMIFTVDKVEDMRMLSGWGVDGIFTNVPDKAREALGKCEMYQFADAR</sequence>
<dbReference type="Gene3D" id="3.20.20.190">
    <property type="entry name" value="Phosphatidylinositol (PI) phosphodiesterase"/>
    <property type="match status" value="1"/>
</dbReference>
<dbReference type="PANTHER" id="PTHR46211">
    <property type="entry name" value="GLYCEROPHOSPHORYL DIESTER PHOSPHODIESTERASE"/>
    <property type="match status" value="1"/>
</dbReference>
<gene>
    <name evidence="2" type="ORF">HCJ96_08695</name>
</gene>
<proteinExistence type="predicted"/>
<organism evidence="2 3">
    <name type="scientific">Alteromonas ponticola</name>
    <dbReference type="NCBI Taxonomy" id="2720613"/>
    <lineage>
        <taxon>Bacteria</taxon>
        <taxon>Pseudomonadati</taxon>
        <taxon>Pseudomonadota</taxon>
        <taxon>Gammaproteobacteria</taxon>
        <taxon>Alteromonadales</taxon>
        <taxon>Alteromonadaceae</taxon>
        <taxon>Alteromonas/Salinimonas group</taxon>
        <taxon>Alteromonas</taxon>
    </lineage>
</organism>
<name>A0ABX1R0U8_9ALTE</name>
<feature type="domain" description="GP-PDE" evidence="1">
    <location>
        <begin position="1"/>
        <end position="228"/>
    </location>
</feature>
<dbReference type="EMBL" id="JAATNW010000004">
    <property type="protein sequence ID" value="NMH60093.1"/>
    <property type="molecule type" value="Genomic_DNA"/>
</dbReference>
<protein>
    <submittedName>
        <fullName evidence="2">Glycerophosphodiester phosphodiesterase</fullName>
    </submittedName>
</protein>
<dbReference type="Pfam" id="PF03009">
    <property type="entry name" value="GDPD"/>
    <property type="match status" value="1"/>
</dbReference>
<dbReference type="Proteomes" id="UP000709336">
    <property type="component" value="Unassembled WGS sequence"/>
</dbReference>
<dbReference type="PANTHER" id="PTHR46211:SF1">
    <property type="entry name" value="GLYCEROPHOSPHODIESTER PHOSPHODIESTERASE, CYTOPLASMIC"/>
    <property type="match status" value="1"/>
</dbReference>
<keyword evidence="3" id="KW-1185">Reference proteome</keyword>
<dbReference type="InterPro" id="IPR017946">
    <property type="entry name" value="PLC-like_Pdiesterase_TIM-brl"/>
</dbReference>
<evidence type="ECO:0000313" key="2">
    <source>
        <dbReference type="EMBL" id="NMH60093.1"/>
    </source>
</evidence>
<comment type="caution">
    <text evidence="2">The sequence shown here is derived from an EMBL/GenBank/DDBJ whole genome shotgun (WGS) entry which is preliminary data.</text>
</comment>
<dbReference type="SUPFAM" id="SSF51695">
    <property type="entry name" value="PLC-like phosphodiesterases"/>
    <property type="match status" value="1"/>
</dbReference>
<reference evidence="2 3" key="1">
    <citation type="submission" date="2020-03" db="EMBL/GenBank/DDBJ databases">
        <title>Alteromonas ponticola sp. nov., isolated from seawater.</title>
        <authorList>
            <person name="Yoon J.-H."/>
            <person name="Kim Y.-O."/>
        </authorList>
    </citation>
    <scope>NUCLEOTIDE SEQUENCE [LARGE SCALE GENOMIC DNA]</scope>
    <source>
        <strain evidence="2 3">MYP5</strain>
    </source>
</reference>
<dbReference type="RefSeq" id="WP_169210648.1">
    <property type="nucleotide sequence ID" value="NZ_JAATNW010000004.1"/>
</dbReference>
<dbReference type="InterPro" id="IPR030395">
    <property type="entry name" value="GP_PDE_dom"/>
</dbReference>
<evidence type="ECO:0000259" key="1">
    <source>
        <dbReference type="PROSITE" id="PS51704"/>
    </source>
</evidence>
<accession>A0ABX1R0U8</accession>
<dbReference type="PROSITE" id="PS51704">
    <property type="entry name" value="GP_PDE"/>
    <property type="match status" value="1"/>
</dbReference>
<evidence type="ECO:0000313" key="3">
    <source>
        <dbReference type="Proteomes" id="UP000709336"/>
    </source>
</evidence>